<evidence type="ECO:0000256" key="3">
    <source>
        <dbReference type="ARBA" id="ARBA00022723"/>
    </source>
</evidence>
<dbReference type="SUPFAM" id="SSF48264">
    <property type="entry name" value="Cytochrome P450"/>
    <property type="match status" value="1"/>
</dbReference>
<keyword evidence="4 5" id="KW-0408">Iron</keyword>
<evidence type="ECO:0000256" key="6">
    <source>
        <dbReference type="SAM" id="Phobius"/>
    </source>
</evidence>
<dbReference type="InterPro" id="IPR002401">
    <property type="entry name" value="Cyt_P450_E_grp-I"/>
</dbReference>
<evidence type="ECO:0000313" key="7">
    <source>
        <dbReference type="EMBL" id="KAK0704317.1"/>
    </source>
</evidence>
<dbReference type="GO" id="GO:0005506">
    <property type="term" value="F:iron ion binding"/>
    <property type="evidence" value="ECO:0007669"/>
    <property type="project" value="InterPro"/>
</dbReference>
<organism evidence="7 8">
    <name type="scientific">Lasiosphaeris hirsuta</name>
    <dbReference type="NCBI Taxonomy" id="260670"/>
    <lineage>
        <taxon>Eukaryota</taxon>
        <taxon>Fungi</taxon>
        <taxon>Dikarya</taxon>
        <taxon>Ascomycota</taxon>
        <taxon>Pezizomycotina</taxon>
        <taxon>Sordariomycetes</taxon>
        <taxon>Sordariomycetidae</taxon>
        <taxon>Sordariales</taxon>
        <taxon>Lasiosphaeriaceae</taxon>
        <taxon>Lasiosphaeris</taxon>
    </lineage>
</organism>
<dbReference type="GO" id="GO:0016705">
    <property type="term" value="F:oxidoreductase activity, acting on paired donors, with incorporation or reduction of molecular oxygen"/>
    <property type="evidence" value="ECO:0007669"/>
    <property type="project" value="InterPro"/>
</dbReference>
<dbReference type="Pfam" id="PF00067">
    <property type="entry name" value="p450"/>
    <property type="match status" value="1"/>
</dbReference>
<comment type="cofactor">
    <cofactor evidence="5">
        <name>heme</name>
        <dbReference type="ChEBI" id="CHEBI:30413"/>
    </cofactor>
</comment>
<dbReference type="PANTHER" id="PTHR24305:SF166">
    <property type="entry name" value="CYTOCHROME P450 12A4, MITOCHONDRIAL-RELATED"/>
    <property type="match status" value="1"/>
</dbReference>
<dbReference type="Proteomes" id="UP001172102">
    <property type="component" value="Unassembled WGS sequence"/>
</dbReference>
<keyword evidence="2 5" id="KW-0349">Heme</keyword>
<gene>
    <name evidence="7" type="ORF">B0H67DRAFT_591092</name>
</gene>
<name>A0AA40DKN2_9PEZI</name>
<reference evidence="7" key="1">
    <citation type="submission" date="2023-06" db="EMBL/GenBank/DDBJ databases">
        <title>Genome-scale phylogeny and comparative genomics of the fungal order Sordariales.</title>
        <authorList>
            <consortium name="Lawrence Berkeley National Laboratory"/>
            <person name="Hensen N."/>
            <person name="Bonometti L."/>
            <person name="Westerberg I."/>
            <person name="Brannstrom I.O."/>
            <person name="Guillou S."/>
            <person name="Cros-Aarteil S."/>
            <person name="Calhoun S."/>
            <person name="Haridas S."/>
            <person name="Kuo A."/>
            <person name="Mondo S."/>
            <person name="Pangilinan J."/>
            <person name="Riley R."/>
            <person name="Labutti K."/>
            <person name="Andreopoulos B."/>
            <person name="Lipzen A."/>
            <person name="Chen C."/>
            <person name="Yanf M."/>
            <person name="Daum C."/>
            <person name="Ng V."/>
            <person name="Clum A."/>
            <person name="Steindorff A."/>
            <person name="Ohm R."/>
            <person name="Martin F."/>
            <person name="Silar P."/>
            <person name="Natvig D."/>
            <person name="Lalanne C."/>
            <person name="Gautier V."/>
            <person name="Ament-Velasquez S.L."/>
            <person name="Kruys A."/>
            <person name="Hutchinson M.I."/>
            <person name="Powell A.J."/>
            <person name="Barry K."/>
            <person name="Miller A.N."/>
            <person name="Grigoriev I.V."/>
            <person name="Debuchy R."/>
            <person name="Gladieux P."/>
            <person name="Thoren M.H."/>
            <person name="Johannesson H."/>
        </authorList>
    </citation>
    <scope>NUCLEOTIDE SEQUENCE</scope>
    <source>
        <strain evidence="7">SMH4607-1</strain>
    </source>
</reference>
<comment type="similarity">
    <text evidence="1">Belongs to the cytochrome P450 family.</text>
</comment>
<protein>
    <submittedName>
        <fullName evidence="7">Cytochrome p450 monooxygenase</fullName>
    </submittedName>
</protein>
<evidence type="ECO:0000256" key="4">
    <source>
        <dbReference type="ARBA" id="ARBA00023004"/>
    </source>
</evidence>
<dbReference type="InterPro" id="IPR050121">
    <property type="entry name" value="Cytochrome_P450_monoxygenase"/>
</dbReference>
<evidence type="ECO:0000313" key="8">
    <source>
        <dbReference type="Proteomes" id="UP001172102"/>
    </source>
</evidence>
<evidence type="ECO:0000256" key="1">
    <source>
        <dbReference type="ARBA" id="ARBA00010617"/>
    </source>
</evidence>
<dbReference type="Gene3D" id="1.10.630.10">
    <property type="entry name" value="Cytochrome P450"/>
    <property type="match status" value="1"/>
</dbReference>
<comment type="caution">
    <text evidence="7">The sequence shown here is derived from an EMBL/GenBank/DDBJ whole genome shotgun (WGS) entry which is preliminary data.</text>
</comment>
<dbReference type="GO" id="GO:0020037">
    <property type="term" value="F:heme binding"/>
    <property type="evidence" value="ECO:0007669"/>
    <property type="project" value="InterPro"/>
</dbReference>
<keyword evidence="7" id="KW-0560">Oxidoreductase</keyword>
<dbReference type="GO" id="GO:0004497">
    <property type="term" value="F:monooxygenase activity"/>
    <property type="evidence" value="ECO:0007669"/>
    <property type="project" value="UniProtKB-KW"/>
</dbReference>
<feature type="binding site" description="axial binding residue" evidence="5">
    <location>
        <position position="463"/>
    </location>
    <ligand>
        <name>heme</name>
        <dbReference type="ChEBI" id="CHEBI:30413"/>
    </ligand>
    <ligandPart>
        <name>Fe</name>
        <dbReference type="ChEBI" id="CHEBI:18248"/>
    </ligandPart>
</feature>
<keyword evidence="6" id="KW-0472">Membrane</keyword>
<dbReference type="AlphaFoldDB" id="A0AA40DKN2"/>
<dbReference type="PRINTS" id="PR00463">
    <property type="entry name" value="EP450I"/>
</dbReference>
<feature type="transmembrane region" description="Helical" evidence="6">
    <location>
        <begin position="20"/>
        <end position="42"/>
    </location>
</feature>
<dbReference type="InterPro" id="IPR001128">
    <property type="entry name" value="Cyt_P450"/>
</dbReference>
<dbReference type="EMBL" id="JAUKUA010000007">
    <property type="protein sequence ID" value="KAK0704317.1"/>
    <property type="molecule type" value="Genomic_DNA"/>
</dbReference>
<dbReference type="PANTHER" id="PTHR24305">
    <property type="entry name" value="CYTOCHROME P450"/>
    <property type="match status" value="1"/>
</dbReference>
<keyword evidence="6" id="KW-1133">Transmembrane helix</keyword>
<dbReference type="PRINTS" id="PR00385">
    <property type="entry name" value="P450"/>
</dbReference>
<sequence length="517" mass="58959">MQNPFVDTLFQIPAHDSVTVVTISTAILCAILLRAIYVFRIYPYFVSPLRHLPSPNDHHFLIGQALNQIRSGSPNEPYISWAKRWPEAEMVRYFSFLNTETILVTGLDALRHVLSAKPYSFVKPPFYVKLLMPLVGKGLFFSEGEEHKHQRRLMGVPFSVTKLKLLCPVFQKKAEELSAYFDRQIETKGGVVEAVSTFTSLTLDIIGIAALGVELHNLEEPSRFHECYQQVFDPPAVGQALFVLDAIFPIRWMPIEANRQFRRATKELRGLVRDIVRQRVKDVTEGRKGISDTGRQDILTYMIEQTYTTEDPWEEEELMGHILNMLSAGHETSASGLQWATYALVKHPAVQDRLRAEVAEMLKQTPTPGYYEIESLQYLNSFCKEVLRVWCPSNLSYRYTAEDIVVSGVLVPKGTTITLMPSVIHHNPGIWGDDADEFKPERWDQDGRDPHAFAPFLQGPRQCIGRAFAMLEFKIIMVEMVRKFLFEDAQADQELVLVNPSNILLPKSAFVKVSRLE</sequence>
<keyword evidence="8" id="KW-1185">Reference proteome</keyword>
<dbReference type="InterPro" id="IPR036396">
    <property type="entry name" value="Cyt_P450_sf"/>
</dbReference>
<evidence type="ECO:0000256" key="2">
    <source>
        <dbReference type="ARBA" id="ARBA00022617"/>
    </source>
</evidence>
<keyword evidence="7" id="KW-0503">Monooxygenase</keyword>
<accession>A0AA40DKN2</accession>
<proteinExistence type="inferred from homology"/>
<keyword evidence="3 5" id="KW-0479">Metal-binding</keyword>
<keyword evidence="6" id="KW-0812">Transmembrane</keyword>
<evidence type="ECO:0000256" key="5">
    <source>
        <dbReference type="PIRSR" id="PIRSR602401-1"/>
    </source>
</evidence>